<evidence type="ECO:0000256" key="1">
    <source>
        <dbReference type="SAM" id="Phobius"/>
    </source>
</evidence>
<name>A0A1F4XMQ6_9BACT</name>
<keyword evidence="1" id="KW-0812">Transmembrane</keyword>
<dbReference type="EMBL" id="MEWU01000033">
    <property type="protein sequence ID" value="OGC82927.1"/>
    <property type="molecule type" value="Genomic_DNA"/>
</dbReference>
<feature type="signal peptide" evidence="2">
    <location>
        <begin position="1"/>
        <end position="23"/>
    </location>
</feature>
<keyword evidence="1" id="KW-0472">Membrane</keyword>
<dbReference type="STRING" id="1797240.A3D68_02005"/>
<organism evidence="3 4">
    <name type="scientific">Candidatus Adlerbacteria bacterium RIFCSPHIGHO2_02_FULL_52_17</name>
    <dbReference type="NCBI Taxonomy" id="1797240"/>
    <lineage>
        <taxon>Bacteria</taxon>
        <taxon>Candidatus Adleribacteriota</taxon>
    </lineage>
</organism>
<comment type="caution">
    <text evidence="3">The sequence shown here is derived from an EMBL/GenBank/DDBJ whole genome shotgun (WGS) entry which is preliminary data.</text>
</comment>
<dbReference type="AlphaFoldDB" id="A0A1F4XMQ6"/>
<keyword evidence="2" id="KW-0732">Signal</keyword>
<feature type="transmembrane region" description="Helical" evidence="1">
    <location>
        <begin position="234"/>
        <end position="252"/>
    </location>
</feature>
<evidence type="ECO:0000256" key="2">
    <source>
        <dbReference type="SAM" id="SignalP"/>
    </source>
</evidence>
<keyword evidence="1" id="KW-1133">Transmembrane helix</keyword>
<sequence length="427" mass="44034">MKKSGALLFGVVLFFVLAQGAYATTTPQVWRPVCTINASSHSVRLGGTVNLTWSSQYATAGTITSLGNVALYGSQGVIPTGEGTTYVGTFTGPGGTGTCSVRVSTILNDGGGGDIDTSGDGGTIDASGRVNQPGTINTPGNVNAPGTLGAPPVQNAAPILPGGSGGSPGSGAGKQLVPCNGIDCQACKLAELGQNIINFLVGLSIPLAAVMFAYAGFIYFSSSVIDKIEKAKKIFTSVLIGFAIVIGGYLIVETILHAIINKDYFESWNQIKCVDNNFRKTDAKISDLLKNLYVTNSGSISTGGGGGGGGGESDAVNRDILRNAGINVNADYPQTSLAGMRSETMAEIISICNHVPAGECVVTGGTETTGGHSCGGEYSHCNGYKFDLRPTTGVEAYINGLCSGRSQCTINNRTYTREGNHWDVLVR</sequence>
<dbReference type="Proteomes" id="UP000177564">
    <property type="component" value="Unassembled WGS sequence"/>
</dbReference>
<feature type="transmembrane region" description="Helical" evidence="1">
    <location>
        <begin position="196"/>
        <end position="222"/>
    </location>
</feature>
<feature type="chain" id="PRO_5009515419" evidence="2">
    <location>
        <begin position="24"/>
        <end position="427"/>
    </location>
</feature>
<reference evidence="3 4" key="1">
    <citation type="journal article" date="2016" name="Nat. Commun.">
        <title>Thousands of microbial genomes shed light on interconnected biogeochemical processes in an aquifer system.</title>
        <authorList>
            <person name="Anantharaman K."/>
            <person name="Brown C.T."/>
            <person name="Hug L.A."/>
            <person name="Sharon I."/>
            <person name="Castelle C.J."/>
            <person name="Probst A.J."/>
            <person name="Thomas B.C."/>
            <person name="Singh A."/>
            <person name="Wilkins M.J."/>
            <person name="Karaoz U."/>
            <person name="Brodie E.L."/>
            <person name="Williams K.H."/>
            <person name="Hubbard S.S."/>
            <person name="Banfield J.F."/>
        </authorList>
    </citation>
    <scope>NUCLEOTIDE SEQUENCE [LARGE SCALE GENOMIC DNA]</scope>
</reference>
<accession>A0A1F4XMQ6</accession>
<proteinExistence type="predicted"/>
<gene>
    <name evidence="3" type="ORF">A3D68_02005</name>
</gene>
<evidence type="ECO:0000313" key="4">
    <source>
        <dbReference type="Proteomes" id="UP000177564"/>
    </source>
</evidence>
<protein>
    <submittedName>
        <fullName evidence="3">Uncharacterized protein</fullName>
    </submittedName>
</protein>
<evidence type="ECO:0000313" key="3">
    <source>
        <dbReference type="EMBL" id="OGC82927.1"/>
    </source>
</evidence>